<reference evidence="6" key="1">
    <citation type="submission" date="2021-04" db="EMBL/GenBank/DDBJ databases">
        <title>The complete genome sequence of Caulobacter sp. S6.</title>
        <authorList>
            <person name="Tang Y."/>
            <person name="Ouyang W."/>
            <person name="Liu Q."/>
            <person name="Huang B."/>
            <person name="Guo Z."/>
            <person name="Lei P."/>
        </authorList>
    </citation>
    <scope>NUCLEOTIDE SEQUENCE</scope>
    <source>
        <strain evidence="6">S6</strain>
    </source>
</reference>
<dbReference type="Proteomes" id="UP000676409">
    <property type="component" value="Chromosome"/>
</dbReference>
<dbReference type="EMBL" id="CP073078">
    <property type="protein sequence ID" value="QUD90700.1"/>
    <property type="molecule type" value="Genomic_DNA"/>
</dbReference>
<dbReference type="CDD" id="cd04666">
    <property type="entry name" value="NUDIX_DIPP2_like_Nudt4"/>
    <property type="match status" value="1"/>
</dbReference>
<name>A0A975G4G3_9CAUL</name>
<keyword evidence="2" id="KW-0479">Metal-binding</keyword>
<dbReference type="PROSITE" id="PS51462">
    <property type="entry name" value="NUDIX"/>
    <property type="match status" value="1"/>
</dbReference>
<dbReference type="Pfam" id="PF00293">
    <property type="entry name" value="NUDIX"/>
    <property type="match status" value="1"/>
</dbReference>
<keyword evidence="7" id="KW-1185">Reference proteome</keyword>
<comment type="cofactor">
    <cofactor evidence="1">
        <name>Mg(2+)</name>
        <dbReference type="ChEBI" id="CHEBI:18420"/>
    </cofactor>
</comment>
<dbReference type="InterPro" id="IPR000086">
    <property type="entry name" value="NUDIX_hydrolase_dom"/>
</dbReference>
<dbReference type="GO" id="GO:0016462">
    <property type="term" value="F:pyrophosphatase activity"/>
    <property type="evidence" value="ECO:0007669"/>
    <property type="project" value="InterPro"/>
</dbReference>
<protein>
    <submittedName>
        <fullName evidence="6">NUDIX hydrolase</fullName>
    </submittedName>
</protein>
<evidence type="ECO:0000256" key="4">
    <source>
        <dbReference type="ARBA" id="ARBA00022842"/>
    </source>
</evidence>
<gene>
    <name evidence="6" type="ORF">KCG34_07670</name>
</gene>
<dbReference type="PANTHER" id="PTHR12629">
    <property type="entry name" value="DIPHOSPHOINOSITOL POLYPHOSPHATE PHOSPHOHYDROLASE"/>
    <property type="match status" value="1"/>
</dbReference>
<evidence type="ECO:0000313" key="7">
    <source>
        <dbReference type="Proteomes" id="UP000676409"/>
    </source>
</evidence>
<sequence length="137" mass="15621">MLITSRDTGRWVIPKGWPMGGLSPQEAAAVEAAEEAGLIGEIAQRPIGSYHYLKRLKKEQSKSIQVIVFPFRVEERVEDFKEQGERTARWFPYKEAAGLVAEPSLRRLIRDFGAVQAANPIVRTLRNYWAWRFGAYA</sequence>
<accession>A0A975G4G3</accession>
<dbReference type="InterPro" id="IPR015797">
    <property type="entry name" value="NUDIX_hydrolase-like_dom_sf"/>
</dbReference>
<proteinExistence type="predicted"/>
<dbReference type="KEGG" id="caul:KCG34_07670"/>
<organism evidence="6 7">
    <name type="scientific">Phenylobacterium montanum</name>
    <dbReference type="NCBI Taxonomy" id="2823693"/>
    <lineage>
        <taxon>Bacteria</taxon>
        <taxon>Pseudomonadati</taxon>
        <taxon>Pseudomonadota</taxon>
        <taxon>Alphaproteobacteria</taxon>
        <taxon>Caulobacterales</taxon>
        <taxon>Caulobacteraceae</taxon>
        <taxon>Phenylobacterium</taxon>
    </lineage>
</organism>
<evidence type="ECO:0000259" key="5">
    <source>
        <dbReference type="PROSITE" id="PS51462"/>
    </source>
</evidence>
<keyword evidence="3 6" id="KW-0378">Hydrolase</keyword>
<evidence type="ECO:0000256" key="1">
    <source>
        <dbReference type="ARBA" id="ARBA00001946"/>
    </source>
</evidence>
<evidence type="ECO:0000256" key="3">
    <source>
        <dbReference type="ARBA" id="ARBA00022801"/>
    </source>
</evidence>
<dbReference type="SUPFAM" id="SSF55811">
    <property type="entry name" value="Nudix"/>
    <property type="match status" value="1"/>
</dbReference>
<keyword evidence="4" id="KW-0460">Magnesium</keyword>
<evidence type="ECO:0000256" key="2">
    <source>
        <dbReference type="ARBA" id="ARBA00022723"/>
    </source>
</evidence>
<dbReference type="Gene3D" id="3.90.79.10">
    <property type="entry name" value="Nucleoside Triphosphate Pyrophosphohydrolase"/>
    <property type="match status" value="1"/>
</dbReference>
<dbReference type="GO" id="GO:0046872">
    <property type="term" value="F:metal ion binding"/>
    <property type="evidence" value="ECO:0007669"/>
    <property type="project" value="UniProtKB-KW"/>
</dbReference>
<dbReference type="AlphaFoldDB" id="A0A975G4G3"/>
<dbReference type="PANTHER" id="PTHR12629:SF0">
    <property type="entry name" value="DIPHOSPHOINOSITOL-POLYPHOSPHATE DIPHOSPHATASE"/>
    <property type="match status" value="1"/>
</dbReference>
<dbReference type="InterPro" id="IPR047198">
    <property type="entry name" value="DDP-like_NUDIX"/>
</dbReference>
<dbReference type="GO" id="GO:0005737">
    <property type="term" value="C:cytoplasm"/>
    <property type="evidence" value="ECO:0007669"/>
    <property type="project" value="TreeGrafter"/>
</dbReference>
<feature type="domain" description="Nudix hydrolase" evidence="5">
    <location>
        <begin position="1"/>
        <end position="113"/>
    </location>
</feature>
<evidence type="ECO:0000313" key="6">
    <source>
        <dbReference type="EMBL" id="QUD90700.1"/>
    </source>
</evidence>